<dbReference type="PIRSF" id="PIRSF000196">
    <property type="entry name" value="Pro_dehydrog"/>
    <property type="match status" value="1"/>
</dbReference>
<feature type="domain" description="Proline dehydrogenase" evidence="10">
    <location>
        <begin position="43"/>
        <end position="303"/>
    </location>
</feature>
<dbReference type="InterPro" id="IPR008219">
    <property type="entry name" value="PRODH_bac_arc"/>
</dbReference>
<dbReference type="Gene3D" id="3.20.20.220">
    <property type="match status" value="1"/>
</dbReference>
<proteinExistence type="predicted"/>
<dbReference type="InterPro" id="IPR002872">
    <property type="entry name" value="Proline_DH_dom"/>
</dbReference>
<evidence type="ECO:0000256" key="7">
    <source>
        <dbReference type="ARBA" id="ARBA00023002"/>
    </source>
</evidence>
<sequence length="310" mass="32715">MVLRRTLLAAAGSERLRALVSGTRPARGLVGRFVAGEDTADALAAARRLAADGLSSSIDHLGEATAHPAQAESATRAYLALLDRIGEAGPGLRAEVSVKPTAVGLGLGPEGEELAAANIGRVCEAAAAHGTTVTVDMEDAAAVPATLRIVARLRAGHPGLGCVLQSYLRRTSDDLAAMAGSGARIRLCKGAYAPDPATAYTAPRDVDSAYVRHLRFLMESDAYPMVATHDPRLIGIAGMLAERTGRGPDAFEYQMLYGVRPDEQRRLAATGARVRVYVPFGREWYGYLARRLAERPANVAFAARAVATRS</sequence>
<evidence type="ECO:0000256" key="4">
    <source>
        <dbReference type="ARBA" id="ARBA00022630"/>
    </source>
</evidence>
<dbReference type="PANTHER" id="PTHR13914:SF0">
    <property type="entry name" value="PROLINE DEHYDROGENASE 1, MITOCHONDRIAL"/>
    <property type="match status" value="1"/>
</dbReference>
<dbReference type="SUPFAM" id="SSF51730">
    <property type="entry name" value="FAD-linked oxidoreductase"/>
    <property type="match status" value="1"/>
</dbReference>
<dbReference type="RefSeq" id="WP_378580438.1">
    <property type="nucleotide sequence ID" value="NZ_JBHSFQ010000055.1"/>
</dbReference>
<comment type="pathway">
    <text evidence="2">Amino-acid degradation; L-proline degradation into L-glutamate; L-glutamate from L-proline: step 1/2.</text>
</comment>
<keyword evidence="6" id="KW-0274">FAD</keyword>
<evidence type="ECO:0000313" key="12">
    <source>
        <dbReference type="Proteomes" id="UP001595923"/>
    </source>
</evidence>
<evidence type="ECO:0000259" key="10">
    <source>
        <dbReference type="Pfam" id="PF01619"/>
    </source>
</evidence>
<keyword evidence="12" id="KW-1185">Reference proteome</keyword>
<dbReference type="PANTHER" id="PTHR13914">
    <property type="entry name" value="PROLINE OXIDASE"/>
    <property type="match status" value="1"/>
</dbReference>
<gene>
    <name evidence="11" type="ORF">ACFO4E_29290</name>
</gene>
<keyword evidence="8" id="KW-0642">Proline metabolism</keyword>
<protein>
    <recommendedName>
        <fullName evidence="3">proline dehydrogenase</fullName>
        <ecNumber evidence="3">1.5.5.2</ecNumber>
    </recommendedName>
</protein>
<reference evidence="12" key="1">
    <citation type="journal article" date="2019" name="Int. J. Syst. Evol. Microbiol.">
        <title>The Global Catalogue of Microorganisms (GCM) 10K type strain sequencing project: providing services to taxonomists for standard genome sequencing and annotation.</title>
        <authorList>
            <consortium name="The Broad Institute Genomics Platform"/>
            <consortium name="The Broad Institute Genome Sequencing Center for Infectious Disease"/>
            <person name="Wu L."/>
            <person name="Ma J."/>
        </authorList>
    </citation>
    <scope>NUCLEOTIDE SEQUENCE [LARGE SCALE GENOMIC DNA]</scope>
    <source>
        <strain evidence="12">XZYJ18</strain>
    </source>
</reference>
<evidence type="ECO:0000256" key="6">
    <source>
        <dbReference type="ARBA" id="ARBA00022827"/>
    </source>
</evidence>
<dbReference type="EC" id="1.5.5.2" evidence="3"/>
<comment type="cofactor">
    <cofactor evidence="1">
        <name>FAD</name>
        <dbReference type="ChEBI" id="CHEBI:57692"/>
    </cofactor>
</comment>
<dbReference type="InterPro" id="IPR029041">
    <property type="entry name" value="FAD-linked_oxidoreductase-like"/>
</dbReference>
<accession>A0ABV9E5L1</accession>
<keyword evidence="7" id="KW-0560">Oxidoreductase</keyword>
<dbReference type="InterPro" id="IPR015659">
    <property type="entry name" value="Proline_oxidase"/>
</dbReference>
<keyword evidence="5" id="KW-0547">Nucleotide-binding</keyword>
<evidence type="ECO:0000256" key="8">
    <source>
        <dbReference type="ARBA" id="ARBA00023062"/>
    </source>
</evidence>
<organism evidence="11 12">
    <name type="scientific">Nocardiopsis mangrovi</name>
    <dbReference type="NCBI Taxonomy" id="1179818"/>
    <lineage>
        <taxon>Bacteria</taxon>
        <taxon>Bacillati</taxon>
        <taxon>Actinomycetota</taxon>
        <taxon>Actinomycetes</taxon>
        <taxon>Streptosporangiales</taxon>
        <taxon>Nocardiopsidaceae</taxon>
        <taxon>Nocardiopsis</taxon>
    </lineage>
</organism>
<evidence type="ECO:0000256" key="9">
    <source>
        <dbReference type="ARBA" id="ARBA00048779"/>
    </source>
</evidence>
<evidence type="ECO:0000256" key="2">
    <source>
        <dbReference type="ARBA" id="ARBA00004739"/>
    </source>
</evidence>
<dbReference type="Pfam" id="PF01619">
    <property type="entry name" value="Pro_dh"/>
    <property type="match status" value="1"/>
</dbReference>
<dbReference type="Proteomes" id="UP001595923">
    <property type="component" value="Unassembled WGS sequence"/>
</dbReference>
<comment type="catalytic activity">
    <reaction evidence="9">
        <text>L-proline + a quinone = (S)-1-pyrroline-5-carboxylate + a quinol + H(+)</text>
        <dbReference type="Rhea" id="RHEA:23784"/>
        <dbReference type="ChEBI" id="CHEBI:15378"/>
        <dbReference type="ChEBI" id="CHEBI:17388"/>
        <dbReference type="ChEBI" id="CHEBI:24646"/>
        <dbReference type="ChEBI" id="CHEBI:60039"/>
        <dbReference type="ChEBI" id="CHEBI:132124"/>
        <dbReference type="EC" id="1.5.5.2"/>
    </reaction>
</comment>
<evidence type="ECO:0000256" key="3">
    <source>
        <dbReference type="ARBA" id="ARBA00012695"/>
    </source>
</evidence>
<evidence type="ECO:0000256" key="5">
    <source>
        <dbReference type="ARBA" id="ARBA00022741"/>
    </source>
</evidence>
<dbReference type="EMBL" id="JBHSFQ010000055">
    <property type="protein sequence ID" value="MFC4565968.1"/>
    <property type="molecule type" value="Genomic_DNA"/>
</dbReference>
<name>A0ABV9E5L1_9ACTN</name>
<evidence type="ECO:0000313" key="11">
    <source>
        <dbReference type="EMBL" id="MFC4565968.1"/>
    </source>
</evidence>
<evidence type="ECO:0000256" key="1">
    <source>
        <dbReference type="ARBA" id="ARBA00001974"/>
    </source>
</evidence>
<keyword evidence="4" id="KW-0285">Flavoprotein</keyword>
<comment type="caution">
    <text evidence="11">The sequence shown here is derived from an EMBL/GenBank/DDBJ whole genome shotgun (WGS) entry which is preliminary data.</text>
</comment>